<keyword evidence="1" id="KW-1133">Transmembrane helix</keyword>
<name>A0A3R7SCH6_9RHOB</name>
<gene>
    <name evidence="2" type="ORF">A7A09_013965</name>
</gene>
<reference evidence="2" key="1">
    <citation type="submission" date="2018-05" db="EMBL/GenBank/DDBJ databases">
        <title>Reclassification of Methylarcula marina and Methylarcula terricola as Paracoccus methylarcula sp.nov., comb.nov. and Paracoccus terricola comb.nov.</title>
        <authorList>
            <person name="Shmareva M.N."/>
            <person name="Doronina N.V."/>
            <person name="Vasilenko O.V."/>
            <person name="Tarlachkov S.V."/>
            <person name="Trotsenko Y.A."/>
        </authorList>
    </citation>
    <scope>NUCLEOTIDE SEQUENCE [LARGE SCALE GENOMIC DNA]</scope>
    <source>
        <strain evidence="2">VKM B-2159</strain>
    </source>
</reference>
<dbReference type="RefSeq" id="WP_106691973.1">
    <property type="nucleotide sequence ID" value="NZ_PXNQ02000008.1"/>
</dbReference>
<feature type="transmembrane region" description="Helical" evidence="1">
    <location>
        <begin position="116"/>
        <end position="137"/>
    </location>
</feature>
<keyword evidence="1" id="KW-0472">Membrane</keyword>
<dbReference type="OrthoDB" id="7539266at2"/>
<comment type="caution">
    <text evidence="2">The sequence shown here is derived from an EMBL/GenBank/DDBJ whole genome shotgun (WGS) entry which is preliminary data.</text>
</comment>
<sequence>MARKQTNRPTRIYGRSGRPANDAIPLVVAFLIGTAGSICLKTINVPPLLAAGFAATVLVAYAAYTFLATPLRMDAETIGDNSYYLGFLFTLTSLAVTLYHIVGANGTDRATLIPEIISGFGVALSSTIVGVFLRVLMLQMKVDVESRERRARMELNEAARRFRTELGISLDKVKGFSTESLQQASEREAHMRQAFDKLMAEMQVELLKSAEQFGPALREAVSMQTEAALSNVTDAVAEAGAKAAERIGAAMSEMSDIAQSLSEKNITAANEVFEGVEKLSETTNRLVTGSDNAAYEVLQSFKKLKESSENLATGSEAAAGKLQSSQSRLGEYADSLARRVESDSDAMAETLDRAREIIEGGATGYVRAAARVGIDYETAGQNLSDDMKGSSEKLAQSIDHICRTIFSSAEQIEAATVKLEEALRNAVDRLVRTRS</sequence>
<proteinExistence type="predicted"/>
<keyword evidence="3" id="KW-1185">Reference proteome</keyword>
<dbReference type="Proteomes" id="UP000238137">
    <property type="component" value="Unassembled WGS sequence"/>
</dbReference>
<evidence type="ECO:0000313" key="2">
    <source>
        <dbReference type="EMBL" id="RNF34005.1"/>
    </source>
</evidence>
<evidence type="ECO:0000313" key="3">
    <source>
        <dbReference type="Proteomes" id="UP000238137"/>
    </source>
</evidence>
<dbReference type="EMBL" id="PXNQ02000008">
    <property type="protein sequence ID" value="RNF34005.1"/>
    <property type="molecule type" value="Genomic_DNA"/>
</dbReference>
<feature type="transmembrane region" description="Helical" evidence="1">
    <location>
        <begin position="21"/>
        <end position="43"/>
    </location>
</feature>
<accession>A0A3R7SCH6</accession>
<organism evidence="2 3">
    <name type="scientific">Paracoccus methylarcula</name>
    <dbReference type="NCBI Taxonomy" id="72022"/>
    <lineage>
        <taxon>Bacteria</taxon>
        <taxon>Pseudomonadati</taxon>
        <taxon>Pseudomonadota</taxon>
        <taxon>Alphaproteobacteria</taxon>
        <taxon>Rhodobacterales</taxon>
        <taxon>Paracoccaceae</taxon>
        <taxon>Paracoccus</taxon>
    </lineage>
</organism>
<dbReference type="AlphaFoldDB" id="A0A3R7SCH6"/>
<feature type="transmembrane region" description="Helical" evidence="1">
    <location>
        <begin position="83"/>
        <end position="104"/>
    </location>
</feature>
<protein>
    <recommendedName>
        <fullName evidence="4">MotA/TolQ/ExbB proton channel domain-containing protein</fullName>
    </recommendedName>
</protein>
<evidence type="ECO:0000256" key="1">
    <source>
        <dbReference type="SAM" id="Phobius"/>
    </source>
</evidence>
<feature type="transmembrane region" description="Helical" evidence="1">
    <location>
        <begin position="49"/>
        <end position="71"/>
    </location>
</feature>
<dbReference type="Gene3D" id="1.20.120.20">
    <property type="entry name" value="Apolipoprotein"/>
    <property type="match status" value="1"/>
</dbReference>
<keyword evidence="1" id="KW-0812">Transmembrane</keyword>
<evidence type="ECO:0008006" key="4">
    <source>
        <dbReference type="Google" id="ProtNLM"/>
    </source>
</evidence>